<dbReference type="InterPro" id="IPR027417">
    <property type="entry name" value="P-loop_NTPase"/>
</dbReference>
<dbReference type="SUPFAM" id="SSF52540">
    <property type="entry name" value="P-loop containing nucleoside triphosphate hydrolases"/>
    <property type="match status" value="1"/>
</dbReference>
<evidence type="ECO:0000256" key="2">
    <source>
        <dbReference type="ARBA" id="ARBA00022741"/>
    </source>
</evidence>
<sequence>MAEPMLCNHLRIVLLGKTGSGKSATGNTILGERVFESKIASRSVTKGCQKESRDWNGRKLLVVDTPGLFDTKEKLDTTCMEISQCVLHSSPGPHAILMVIQLGRYTEEEQNTIALIKVVFGESVMKHMIILFTRKEELEGRCIQDFIKDADVNLRNIVKECDNCVCAFNNRAEKPEKEAQVQELVQLIEKMVQGNRGSYFSEAIYKDIEQKLEDKVEKLKKTYVDQLNREIKLIEEEYAHRPQEKEEKIKFLEEQYTERTIALRQEAERTILKDIFNFVKKSISTVWHMFW</sequence>
<dbReference type="eggNOG" id="ENOG502R7PE">
    <property type="taxonomic scope" value="Eukaryota"/>
</dbReference>
<dbReference type="FunCoup" id="A0A1S3AIX2">
    <property type="interactions" value="192"/>
</dbReference>
<evidence type="ECO:0000259" key="4">
    <source>
        <dbReference type="PROSITE" id="PS51720"/>
    </source>
</evidence>
<dbReference type="Gene3D" id="3.40.50.300">
    <property type="entry name" value="P-loop containing nucleotide triphosphate hydrolases"/>
    <property type="match status" value="1"/>
</dbReference>
<reference evidence="6" key="1">
    <citation type="submission" date="2025-08" db="UniProtKB">
        <authorList>
            <consortium name="RefSeq"/>
        </authorList>
    </citation>
    <scope>IDENTIFICATION</scope>
</reference>
<evidence type="ECO:0000256" key="1">
    <source>
        <dbReference type="ARBA" id="ARBA00008535"/>
    </source>
</evidence>
<keyword evidence="2" id="KW-0547">Nucleotide-binding</keyword>
<dbReference type="AlphaFoldDB" id="A0A1S3AIX2"/>
<gene>
    <name evidence="6" type="primary">LOC103125062</name>
</gene>
<proteinExistence type="inferred from homology"/>
<name>A0A1S3AIX2_ERIEU</name>
<dbReference type="InParanoid" id="A0A1S3AIX2"/>
<evidence type="ECO:0000313" key="5">
    <source>
        <dbReference type="Proteomes" id="UP001652624"/>
    </source>
</evidence>
<accession>A0A1S3AIX2</accession>
<organism evidence="5 6">
    <name type="scientific">Erinaceus europaeus</name>
    <name type="common">Western European hedgehog</name>
    <dbReference type="NCBI Taxonomy" id="9365"/>
    <lineage>
        <taxon>Eukaryota</taxon>
        <taxon>Metazoa</taxon>
        <taxon>Chordata</taxon>
        <taxon>Craniata</taxon>
        <taxon>Vertebrata</taxon>
        <taxon>Euteleostomi</taxon>
        <taxon>Mammalia</taxon>
        <taxon>Eutheria</taxon>
        <taxon>Laurasiatheria</taxon>
        <taxon>Eulipotyphla</taxon>
        <taxon>Erinaceidae</taxon>
        <taxon>Erinaceinae</taxon>
        <taxon>Erinaceus</taxon>
    </lineage>
</organism>
<dbReference type="Pfam" id="PF04548">
    <property type="entry name" value="AIG1"/>
    <property type="match status" value="1"/>
</dbReference>
<evidence type="ECO:0000256" key="3">
    <source>
        <dbReference type="ARBA" id="ARBA00023134"/>
    </source>
</evidence>
<dbReference type="InterPro" id="IPR045058">
    <property type="entry name" value="GIMA/IAN/Toc"/>
</dbReference>
<dbReference type="GeneID" id="103125062"/>
<dbReference type="PANTHER" id="PTHR10903">
    <property type="entry name" value="GTPASE, IMAP FAMILY MEMBER-RELATED"/>
    <property type="match status" value="1"/>
</dbReference>
<dbReference type="OrthoDB" id="9663051at2759"/>
<evidence type="ECO:0000313" key="6">
    <source>
        <dbReference type="RefSeq" id="XP_007535893.2"/>
    </source>
</evidence>
<dbReference type="PROSITE" id="PS51720">
    <property type="entry name" value="G_AIG1"/>
    <property type="match status" value="1"/>
</dbReference>
<comment type="similarity">
    <text evidence="1">Belongs to the TRAFAC class TrmE-Era-EngA-EngB-Septin-like GTPase superfamily. AIG1/Toc34/Toc159-like paraseptin GTPase family. IAN subfamily.</text>
</comment>
<keyword evidence="3" id="KW-0342">GTP-binding</keyword>
<keyword evidence="5" id="KW-1185">Reference proteome</keyword>
<dbReference type="RefSeq" id="XP_007535893.2">
    <property type="nucleotide sequence ID" value="XM_007535831.3"/>
</dbReference>
<protein>
    <submittedName>
        <fullName evidence="6">GTPase IMAP family member 7-like</fullName>
    </submittedName>
</protein>
<dbReference type="GO" id="GO:0005525">
    <property type="term" value="F:GTP binding"/>
    <property type="evidence" value="ECO:0007669"/>
    <property type="project" value="UniProtKB-KW"/>
</dbReference>
<feature type="domain" description="AIG1-type G" evidence="4">
    <location>
        <begin position="7"/>
        <end position="209"/>
    </location>
</feature>
<dbReference type="InterPro" id="IPR006703">
    <property type="entry name" value="G_AIG1"/>
</dbReference>
<dbReference type="Proteomes" id="UP001652624">
    <property type="component" value="Chromosome 8"/>
</dbReference>
<dbReference type="CDD" id="cd01852">
    <property type="entry name" value="AIG1"/>
    <property type="match status" value="1"/>
</dbReference>
<dbReference type="PANTHER" id="PTHR10903:SF170">
    <property type="entry name" value="GTPASE IMAP FAMILY MEMBER 7"/>
    <property type="match status" value="1"/>
</dbReference>